<dbReference type="Proteomes" id="UP000274082">
    <property type="component" value="Chromosome 34"/>
</dbReference>
<evidence type="ECO:0000313" key="3">
    <source>
        <dbReference type="Proteomes" id="UP000274082"/>
    </source>
</evidence>
<dbReference type="VEuPathDB" id="TriTrypDB:LDHU3_34.0920"/>
<organism evidence="2 3">
    <name type="scientific">Leishmania donovani</name>
    <dbReference type="NCBI Taxonomy" id="5661"/>
    <lineage>
        <taxon>Eukaryota</taxon>
        <taxon>Discoba</taxon>
        <taxon>Euglenozoa</taxon>
        <taxon>Kinetoplastea</taxon>
        <taxon>Metakinetoplastina</taxon>
        <taxon>Trypanosomatida</taxon>
        <taxon>Trypanosomatidae</taxon>
        <taxon>Leishmaniinae</taxon>
        <taxon>Leishmania</taxon>
    </lineage>
</organism>
<feature type="region of interest" description="Disordered" evidence="1">
    <location>
        <begin position="138"/>
        <end position="179"/>
    </location>
</feature>
<dbReference type="AlphaFoldDB" id="A0A3Q8IGZ7"/>
<evidence type="ECO:0008006" key="4">
    <source>
        <dbReference type="Google" id="ProtNLM"/>
    </source>
</evidence>
<evidence type="ECO:0000256" key="1">
    <source>
        <dbReference type="SAM" id="MobiDB-lite"/>
    </source>
</evidence>
<dbReference type="VEuPathDB" id="TriTrypDB:LdBPK_340550.1"/>
<dbReference type="OrthoDB" id="265987at2759"/>
<feature type="region of interest" description="Disordered" evidence="1">
    <location>
        <begin position="453"/>
        <end position="491"/>
    </location>
</feature>
<feature type="compositionally biased region" description="Acidic residues" evidence="1">
    <location>
        <begin position="341"/>
        <end position="350"/>
    </location>
</feature>
<feature type="compositionally biased region" description="Basic and acidic residues" evidence="1">
    <location>
        <begin position="25"/>
        <end position="40"/>
    </location>
</feature>
<keyword evidence="3" id="KW-1185">Reference proteome</keyword>
<protein>
    <recommendedName>
        <fullName evidence="4">Ch34 protein</fullName>
    </recommendedName>
</protein>
<evidence type="ECO:0000313" key="2">
    <source>
        <dbReference type="EMBL" id="AYU82392.1"/>
    </source>
</evidence>
<gene>
    <name evidence="2" type="ORF">LdCL_340011100</name>
</gene>
<feature type="region of interest" description="Disordered" evidence="1">
    <location>
        <begin position="1"/>
        <end position="117"/>
    </location>
</feature>
<proteinExistence type="predicted"/>
<reference evidence="2 3" key="1">
    <citation type="journal article" date="2018" name="Sci. Rep.">
        <title>A complete Leishmania donovani reference genome identifies novel genetic variations associated with virulence.</title>
        <authorList>
            <person name="Lypaczewski P."/>
            <person name="Hoshizaki J."/>
            <person name="Zhang W.-W."/>
            <person name="McCall L.-I."/>
            <person name="Torcivia-Rodriguez J."/>
            <person name="Simonyan V."/>
            <person name="Kaur A."/>
            <person name="Dewar K."/>
            <person name="Matlashewski G."/>
        </authorList>
    </citation>
    <scope>NUCLEOTIDE SEQUENCE [LARGE SCALE GENOMIC DNA]</scope>
    <source>
        <strain evidence="2 3">LdCL</strain>
    </source>
</reference>
<feature type="region of interest" description="Disordered" evidence="1">
    <location>
        <begin position="340"/>
        <end position="436"/>
    </location>
</feature>
<name>A0A3Q8IGZ7_LEIDO</name>
<accession>A0A3Q8IGZ7</accession>
<feature type="compositionally biased region" description="Basic and acidic residues" evidence="1">
    <location>
        <begin position="58"/>
        <end position="87"/>
    </location>
</feature>
<dbReference type="VEuPathDB" id="TriTrypDB:LdCL_340011100"/>
<sequence>MVIQSEEGCTRCPSTAQVYEVPPTPKDESGKTLPADDARVLQRVPPPPPPPAASTDSVTRKEPNLESEQRGVDEAHQAQHEATDNVEQKGSVAAANEDEEAAEAKEPSLLADIIRNQEEGQQRYPTALSIDAAKDAPVEIGMGKDASPSAATAETHAKEKPKSSSPPPPENVNDMNGKACKVDEASSAPKMPMVTTVAPEQVDGPMSSSVYKIPQHYASPALHKAEALHGISSEEVDGFINLITPEQQPQEAQEMDSNRIRLSPLACPIQELSQVEPISWSKASLLEGSPLHWETSHGADVSPSLYRSLRLGTDLLRQKDRANAFSVADKIGAAAALSEFGSEEAEEEEQGVACGLGDDAEKPIAFTATSEVELEREAAEASSDEESTLSMDKDRVYTMGNTDAEGRSQPTRSVESSVAPVAPIEAADKHMASSEQHATFAMLTAENFVWTGAEAPRRMPPPPPYHHSDEARDAQLCSRSAPPSILSPPPA</sequence>
<dbReference type="EMBL" id="CP029533">
    <property type="protein sequence ID" value="AYU82392.1"/>
    <property type="molecule type" value="Genomic_DNA"/>
</dbReference>